<keyword evidence="8" id="KW-0143">Chaperone</keyword>
<dbReference type="Proteomes" id="UP001194746">
    <property type="component" value="Unassembled WGS sequence"/>
</dbReference>
<organism evidence="13 14">
    <name type="scientific">Aspergillus nanangensis</name>
    <dbReference type="NCBI Taxonomy" id="2582783"/>
    <lineage>
        <taxon>Eukaryota</taxon>
        <taxon>Fungi</taxon>
        <taxon>Dikarya</taxon>
        <taxon>Ascomycota</taxon>
        <taxon>Pezizomycotina</taxon>
        <taxon>Eurotiomycetes</taxon>
        <taxon>Eurotiomycetidae</taxon>
        <taxon>Eurotiales</taxon>
        <taxon>Aspergillaceae</taxon>
        <taxon>Aspergillus</taxon>
        <taxon>Aspergillus subgen. Circumdati</taxon>
    </lineage>
</organism>
<name>A0AAD4CLH8_ASPNN</name>
<reference evidence="13" key="2">
    <citation type="submission" date="2020-02" db="EMBL/GenBank/DDBJ databases">
        <authorList>
            <person name="Gilchrist C.L.M."/>
            <person name="Chooi Y.-H."/>
        </authorList>
    </citation>
    <scope>NUCLEOTIDE SEQUENCE</scope>
    <source>
        <strain evidence="13">MST-FP2251</strain>
    </source>
</reference>
<dbReference type="InterPro" id="IPR032675">
    <property type="entry name" value="LRR_dom_sf"/>
</dbReference>
<evidence type="ECO:0000256" key="11">
    <source>
        <dbReference type="SAM" id="MobiDB-lite"/>
    </source>
</evidence>
<dbReference type="PANTHER" id="PTHR45973:SF9">
    <property type="entry name" value="LEUCINE-RICH REPEAT-CONTAINING PROTEIN 46"/>
    <property type="match status" value="1"/>
</dbReference>
<feature type="domain" description="CAP-Gly" evidence="12">
    <location>
        <begin position="25"/>
        <end position="71"/>
    </location>
</feature>
<dbReference type="EMBL" id="VCAU01000056">
    <property type="protein sequence ID" value="KAF9887777.1"/>
    <property type="molecule type" value="Genomic_DNA"/>
</dbReference>
<evidence type="ECO:0000256" key="8">
    <source>
        <dbReference type="ARBA" id="ARBA00023186"/>
    </source>
</evidence>
<dbReference type="PANTHER" id="PTHR45973">
    <property type="entry name" value="PROTEIN PHOSPHATASE 1 REGULATORY SUBUNIT SDS22-RELATED"/>
    <property type="match status" value="1"/>
</dbReference>
<evidence type="ECO:0000256" key="9">
    <source>
        <dbReference type="ARBA" id="ARBA00023273"/>
    </source>
</evidence>
<keyword evidence="14" id="KW-1185">Reference proteome</keyword>
<dbReference type="SUPFAM" id="SSF52058">
    <property type="entry name" value="L domain-like"/>
    <property type="match status" value="1"/>
</dbReference>
<keyword evidence="9" id="KW-0966">Cell projection</keyword>
<keyword evidence="6" id="KW-0433">Leucine-rich repeat</keyword>
<keyword evidence="7" id="KW-0677">Repeat</keyword>
<dbReference type="SMART" id="SM01052">
    <property type="entry name" value="CAP_GLY"/>
    <property type="match status" value="1"/>
</dbReference>
<comment type="caution">
    <text evidence="13">The sequence shown here is derived from an EMBL/GenBank/DDBJ whole genome shotgun (WGS) entry which is preliminary data.</text>
</comment>
<evidence type="ECO:0000256" key="6">
    <source>
        <dbReference type="ARBA" id="ARBA00022614"/>
    </source>
</evidence>
<evidence type="ECO:0000256" key="4">
    <source>
        <dbReference type="ARBA" id="ARBA00015004"/>
    </source>
</evidence>
<proteinExistence type="inferred from homology"/>
<accession>A0AAD4CLH8</accession>
<evidence type="ECO:0000313" key="14">
    <source>
        <dbReference type="Proteomes" id="UP001194746"/>
    </source>
</evidence>
<dbReference type="GO" id="GO:0005737">
    <property type="term" value="C:cytoplasm"/>
    <property type="evidence" value="ECO:0007669"/>
    <property type="project" value="UniProtKB-SubCell"/>
</dbReference>
<sequence>MSQLGCYLNQRRSYNGDLCTVRYVGTVEGTSGEWLGVEWDDPTRGKHAGQHQGVNYFTCKNKHPTAGSFVRPSRATDSPRGFLEALRQKYASEFEETLARQKLEGGTIEDPLQKPIEIGGKVVEEVGFDKIRKQLAELQDLKIVLVDGLLVAGILAREGDSETRGVALKEIEQTCPKIMELDLSRNLLERWCDVSGVCGQLKRLKKLKLNGNRFGPIEEGLSFDGITELHLDDTLLAWDEISLLVSQFPSLTTLSACANQFSALSAPITDAITTINLENNEISSLSSIKVLSLMPNLEHLSLRGNNIDKIYAHGTAETPIQFSRSLKSIDISRNKINTWIPVNQLADVFPGLETLRISGNPLFNQPVGPSSVTGMPEKPMTVDEAYMLTLSRLSSLQMLNYGKITAKDRTNGELYYLSLIGKELSASPESAELEILATHPRYKELCELHEQPTISRAPDVGELAVNPRSVAARLVKMVFYMRLGGGAGGETVKVKEIPRSFDTYQVKAIVSRLFNLTPFEFRLVWETDELDPVSKDNMEDDDGWDSEDEVKNDSSKDGVNPGDAGFVRREVELVDTTKDIGFWFESDLVEARIRVEVPPCS</sequence>
<dbReference type="InterPro" id="IPR000938">
    <property type="entry name" value="CAP-Gly_domain"/>
</dbReference>
<evidence type="ECO:0000256" key="10">
    <source>
        <dbReference type="ARBA" id="ARBA00030180"/>
    </source>
</evidence>
<evidence type="ECO:0000256" key="1">
    <source>
        <dbReference type="ARBA" id="ARBA00004316"/>
    </source>
</evidence>
<dbReference type="InterPro" id="IPR050576">
    <property type="entry name" value="Cilia_flagella_integrity"/>
</dbReference>
<comment type="similarity">
    <text evidence="3">Belongs to the TBCE family.</text>
</comment>
<evidence type="ECO:0000256" key="5">
    <source>
        <dbReference type="ARBA" id="ARBA00022490"/>
    </source>
</evidence>
<evidence type="ECO:0000259" key="12">
    <source>
        <dbReference type="PROSITE" id="PS50245"/>
    </source>
</evidence>
<dbReference type="AlphaFoldDB" id="A0AAD4CLH8"/>
<dbReference type="PROSITE" id="PS50245">
    <property type="entry name" value="CAP_GLY_2"/>
    <property type="match status" value="1"/>
</dbReference>
<gene>
    <name evidence="13" type="ORF">FE257_009583</name>
</gene>
<feature type="region of interest" description="Disordered" evidence="11">
    <location>
        <begin position="532"/>
        <end position="564"/>
    </location>
</feature>
<evidence type="ECO:0000313" key="13">
    <source>
        <dbReference type="EMBL" id="KAF9887777.1"/>
    </source>
</evidence>
<dbReference type="Gene3D" id="3.80.10.10">
    <property type="entry name" value="Ribonuclease Inhibitor"/>
    <property type="match status" value="2"/>
</dbReference>
<dbReference type="SUPFAM" id="SSF74924">
    <property type="entry name" value="Cap-Gly domain"/>
    <property type="match status" value="1"/>
</dbReference>
<comment type="subcellular location">
    <subcellularLocation>
        <location evidence="1">Cell projection</location>
    </subcellularLocation>
    <subcellularLocation>
        <location evidence="2">Cytoplasm</location>
    </subcellularLocation>
</comment>
<evidence type="ECO:0000256" key="7">
    <source>
        <dbReference type="ARBA" id="ARBA00022737"/>
    </source>
</evidence>
<keyword evidence="5" id="KW-0963">Cytoplasm</keyword>
<reference evidence="13" key="1">
    <citation type="journal article" date="2019" name="Beilstein J. Org. Chem.">
        <title>Nanangenines: drimane sesquiterpenoids as the dominant metabolite cohort of a novel Australian fungus, Aspergillus nanangensis.</title>
        <authorList>
            <person name="Lacey H.J."/>
            <person name="Gilchrist C.L.M."/>
            <person name="Crombie A."/>
            <person name="Kalaitzis J.A."/>
            <person name="Vuong D."/>
            <person name="Rutledge P.J."/>
            <person name="Turner P."/>
            <person name="Pitt J.I."/>
            <person name="Lacey E."/>
            <person name="Chooi Y.H."/>
            <person name="Piggott A.M."/>
        </authorList>
    </citation>
    <scope>NUCLEOTIDE SEQUENCE</scope>
    <source>
        <strain evidence="13">MST-FP2251</strain>
    </source>
</reference>
<dbReference type="Gene3D" id="2.30.30.190">
    <property type="entry name" value="CAP Gly-rich-like domain"/>
    <property type="match status" value="1"/>
</dbReference>
<protein>
    <recommendedName>
        <fullName evidence="4">Tubulin-specific chaperone E</fullName>
    </recommendedName>
    <alternativeName>
        <fullName evidence="10">Tubulin-folding cofactor E</fullName>
    </alternativeName>
</protein>
<evidence type="ECO:0000256" key="2">
    <source>
        <dbReference type="ARBA" id="ARBA00004496"/>
    </source>
</evidence>
<dbReference type="Pfam" id="PF01302">
    <property type="entry name" value="CAP_GLY"/>
    <property type="match status" value="1"/>
</dbReference>
<dbReference type="InterPro" id="IPR036859">
    <property type="entry name" value="CAP-Gly_dom_sf"/>
</dbReference>
<evidence type="ECO:0000256" key="3">
    <source>
        <dbReference type="ARBA" id="ARBA00006286"/>
    </source>
</evidence>
<feature type="compositionally biased region" description="Acidic residues" evidence="11">
    <location>
        <begin position="538"/>
        <end position="548"/>
    </location>
</feature>
<dbReference type="FunFam" id="2.30.30.190:FF:000008">
    <property type="entry name" value="Tubulin-specific chaperone E"/>
    <property type="match status" value="1"/>
</dbReference>